<reference evidence="2" key="1">
    <citation type="submission" date="2020-05" db="EMBL/GenBank/DDBJ databases">
        <title>Genomic Encyclopedia of Type Strains, Phase IV (KMG-V): Genome sequencing to study the core and pangenomes of soil and plant-associated prokaryotes.</title>
        <authorList>
            <person name="Whitman W."/>
        </authorList>
    </citation>
    <scope>NUCLEOTIDE SEQUENCE</scope>
    <source>
        <strain evidence="2">16F</strain>
    </source>
</reference>
<keyword evidence="3" id="KW-1185">Reference proteome</keyword>
<proteinExistence type="predicted"/>
<keyword evidence="1" id="KW-0472">Membrane</keyword>
<keyword evidence="1" id="KW-0812">Transmembrane</keyword>
<comment type="caution">
    <text evidence="2">The sequence shown here is derived from an EMBL/GenBank/DDBJ whole genome shotgun (WGS) entry which is preliminary data.</text>
</comment>
<evidence type="ECO:0000313" key="3">
    <source>
        <dbReference type="Proteomes" id="UP000610746"/>
    </source>
</evidence>
<keyword evidence="1" id="KW-1133">Transmembrane helix</keyword>
<dbReference type="AlphaFoldDB" id="A0A8J8GCJ5"/>
<sequence>METSQKFNYKYCLKRVAPLLTIFIITLLLIIVSSETHLINNEVGYFISYLND</sequence>
<accession>A0A8J8GCJ5</accession>
<evidence type="ECO:0000256" key="1">
    <source>
        <dbReference type="SAM" id="Phobius"/>
    </source>
</evidence>
<dbReference type="Proteomes" id="UP000610746">
    <property type="component" value="Unassembled WGS sequence"/>
</dbReference>
<evidence type="ECO:0000313" key="2">
    <source>
        <dbReference type="EMBL" id="NRS93217.1"/>
    </source>
</evidence>
<dbReference type="EMBL" id="JABSNO010000018">
    <property type="protein sequence ID" value="NRS93217.1"/>
    <property type="molecule type" value="Genomic_DNA"/>
</dbReference>
<feature type="transmembrane region" description="Helical" evidence="1">
    <location>
        <begin position="12"/>
        <end position="32"/>
    </location>
</feature>
<name>A0A8J8GCJ5_9FLAO</name>
<organism evidence="2 3">
    <name type="scientific">Frigoriflavimonas asaccharolytica</name>
    <dbReference type="NCBI Taxonomy" id="2735899"/>
    <lineage>
        <taxon>Bacteria</taxon>
        <taxon>Pseudomonadati</taxon>
        <taxon>Bacteroidota</taxon>
        <taxon>Flavobacteriia</taxon>
        <taxon>Flavobacteriales</taxon>
        <taxon>Weeksellaceae</taxon>
        <taxon>Frigoriflavimonas</taxon>
    </lineage>
</organism>
<gene>
    <name evidence="2" type="ORF">HNQ03_002304</name>
</gene>
<protein>
    <submittedName>
        <fullName evidence="2">Uncharacterized protein</fullName>
    </submittedName>
</protein>